<dbReference type="InterPro" id="IPR011701">
    <property type="entry name" value="MFS"/>
</dbReference>
<feature type="transmembrane region" description="Helical" evidence="5">
    <location>
        <begin position="303"/>
        <end position="320"/>
    </location>
</feature>
<evidence type="ECO:0000256" key="1">
    <source>
        <dbReference type="ARBA" id="ARBA00004651"/>
    </source>
</evidence>
<accession>A0A4P6JJL8</accession>
<protein>
    <submittedName>
        <fullName evidence="7">MFS transporter</fullName>
    </submittedName>
</protein>
<dbReference type="PROSITE" id="PS50850">
    <property type="entry name" value="MFS"/>
    <property type="match status" value="1"/>
</dbReference>
<dbReference type="GO" id="GO:0005886">
    <property type="term" value="C:plasma membrane"/>
    <property type="evidence" value="ECO:0007669"/>
    <property type="project" value="UniProtKB-SubCell"/>
</dbReference>
<evidence type="ECO:0000256" key="4">
    <source>
        <dbReference type="ARBA" id="ARBA00023136"/>
    </source>
</evidence>
<dbReference type="OrthoDB" id="142423at2"/>
<dbReference type="Pfam" id="PF07690">
    <property type="entry name" value="MFS_1"/>
    <property type="match status" value="1"/>
</dbReference>
<dbReference type="GO" id="GO:0022857">
    <property type="term" value="F:transmembrane transporter activity"/>
    <property type="evidence" value="ECO:0007669"/>
    <property type="project" value="InterPro"/>
</dbReference>
<reference evidence="7 8" key="1">
    <citation type="submission" date="2019-01" db="EMBL/GenBank/DDBJ databases">
        <title>Ktedonosporobacter rubrisoli SCAWS-G2.</title>
        <authorList>
            <person name="Huang Y."/>
            <person name="Yan B."/>
        </authorList>
    </citation>
    <scope>NUCLEOTIDE SEQUENCE [LARGE SCALE GENOMIC DNA]</scope>
    <source>
        <strain evidence="7 8">SCAWS-G2</strain>
    </source>
</reference>
<dbReference type="SUPFAM" id="SSF103473">
    <property type="entry name" value="MFS general substrate transporter"/>
    <property type="match status" value="1"/>
</dbReference>
<gene>
    <name evidence="7" type="ORF">EPA93_02080</name>
</gene>
<dbReference type="RefSeq" id="WP_129885445.1">
    <property type="nucleotide sequence ID" value="NZ_CP035758.1"/>
</dbReference>
<dbReference type="InterPro" id="IPR020846">
    <property type="entry name" value="MFS_dom"/>
</dbReference>
<proteinExistence type="predicted"/>
<feature type="transmembrane region" description="Helical" evidence="5">
    <location>
        <begin position="395"/>
        <end position="415"/>
    </location>
</feature>
<dbReference type="InterPro" id="IPR050382">
    <property type="entry name" value="MFS_Na/Anion_cotransporter"/>
</dbReference>
<dbReference type="EMBL" id="CP035758">
    <property type="protein sequence ID" value="QBD74846.1"/>
    <property type="molecule type" value="Genomic_DNA"/>
</dbReference>
<feature type="transmembrane region" description="Helical" evidence="5">
    <location>
        <begin position="85"/>
        <end position="101"/>
    </location>
</feature>
<evidence type="ECO:0000259" key="6">
    <source>
        <dbReference type="PROSITE" id="PS50850"/>
    </source>
</evidence>
<feature type="transmembrane region" description="Helical" evidence="5">
    <location>
        <begin position="55"/>
        <end position="73"/>
    </location>
</feature>
<name>A0A4P6JJL8_KTERU</name>
<keyword evidence="3 5" id="KW-1133">Transmembrane helix</keyword>
<feature type="transmembrane region" description="Helical" evidence="5">
    <location>
        <begin position="146"/>
        <end position="168"/>
    </location>
</feature>
<dbReference type="InterPro" id="IPR036259">
    <property type="entry name" value="MFS_trans_sf"/>
</dbReference>
<comment type="subcellular location">
    <subcellularLocation>
        <location evidence="1">Cell membrane</location>
        <topology evidence="1">Multi-pass membrane protein</topology>
    </subcellularLocation>
</comment>
<feature type="transmembrane region" description="Helical" evidence="5">
    <location>
        <begin position="174"/>
        <end position="195"/>
    </location>
</feature>
<dbReference type="Gene3D" id="1.20.1250.20">
    <property type="entry name" value="MFS general substrate transporter like domains"/>
    <property type="match status" value="2"/>
</dbReference>
<dbReference type="PANTHER" id="PTHR11662">
    <property type="entry name" value="SOLUTE CARRIER FAMILY 17"/>
    <property type="match status" value="1"/>
</dbReference>
<feature type="domain" description="Major facilitator superfamily (MFS) profile" evidence="6">
    <location>
        <begin position="15"/>
        <end position="419"/>
    </location>
</feature>
<dbReference type="KEGG" id="kbs:EPA93_02080"/>
<keyword evidence="8" id="KW-1185">Reference proteome</keyword>
<evidence type="ECO:0000313" key="8">
    <source>
        <dbReference type="Proteomes" id="UP000290365"/>
    </source>
</evidence>
<dbReference type="AlphaFoldDB" id="A0A4P6JJL8"/>
<evidence type="ECO:0000256" key="2">
    <source>
        <dbReference type="ARBA" id="ARBA00022692"/>
    </source>
</evidence>
<evidence type="ECO:0000256" key="5">
    <source>
        <dbReference type="SAM" id="Phobius"/>
    </source>
</evidence>
<organism evidence="7 8">
    <name type="scientific">Ktedonosporobacter rubrisoli</name>
    <dbReference type="NCBI Taxonomy" id="2509675"/>
    <lineage>
        <taxon>Bacteria</taxon>
        <taxon>Bacillati</taxon>
        <taxon>Chloroflexota</taxon>
        <taxon>Ktedonobacteria</taxon>
        <taxon>Ktedonobacterales</taxon>
        <taxon>Ktedonosporobacteraceae</taxon>
        <taxon>Ktedonosporobacter</taxon>
    </lineage>
</organism>
<sequence>MQKAAILTQGMRWRIPLVLAVTLFVNYLDRNNLALALPQIAHDYGWSNKEIGSNGQFLLAAFFLAYGLSNMLLSPFAERFGPKRSMLIAITAFSVCTILSAPLGQMLAALIGLRLLLGVGEGMHVPMMSAITSRWFAAHERSRANAIWNVGILVATALGPLLLVPLISMVGWRIAFAVLGCVGLLISVPLVWLVVADNPTQEAMTELQAAQVAELVVKNLTISSPDQPAASYVRDRRFWLYVCGGALNAFCGFGVLNWLPTYFTRAKGINFDQLGWPLALVFTSGIVSVFIMAYLGDKLNRRAFLASVGLFLAGVLVFFAATANGLVPLVSFFSAAVFCQSAYTAQEYAIVQRLVPQERVGAGTGLYNGISILIGGVGGSLIPGTIVALTGNFNAGILSIMVGALLAALVLALLARALKY</sequence>
<feature type="transmembrane region" description="Helical" evidence="5">
    <location>
        <begin position="274"/>
        <end position="296"/>
    </location>
</feature>
<feature type="transmembrane region" description="Helical" evidence="5">
    <location>
        <begin position="326"/>
        <end position="345"/>
    </location>
</feature>
<keyword evidence="2 5" id="KW-0812">Transmembrane</keyword>
<evidence type="ECO:0000313" key="7">
    <source>
        <dbReference type="EMBL" id="QBD74846.1"/>
    </source>
</evidence>
<feature type="transmembrane region" description="Helical" evidence="5">
    <location>
        <begin position="366"/>
        <end position="389"/>
    </location>
</feature>
<dbReference type="Proteomes" id="UP000290365">
    <property type="component" value="Chromosome"/>
</dbReference>
<keyword evidence="4 5" id="KW-0472">Membrane</keyword>
<feature type="transmembrane region" description="Helical" evidence="5">
    <location>
        <begin position="238"/>
        <end position="259"/>
    </location>
</feature>
<evidence type="ECO:0000256" key="3">
    <source>
        <dbReference type="ARBA" id="ARBA00022989"/>
    </source>
</evidence>
<dbReference type="PANTHER" id="PTHR11662:SF399">
    <property type="entry name" value="FI19708P1-RELATED"/>
    <property type="match status" value="1"/>
</dbReference>